<feature type="transmembrane region" description="Helical" evidence="8">
    <location>
        <begin position="425"/>
        <end position="449"/>
    </location>
</feature>
<protein>
    <submittedName>
        <fullName evidence="11">Probable LRR receptor-like serine/threonine-protein kinase At3g47570</fullName>
    </submittedName>
</protein>
<sequence>MNNFSGVFPPAIYNLSSLEYLSMYGNGFWGNLRPDIGYLLPNLQDLTVGHNYLTGAIPTTLTNISSLQNLVIEYNNLKGSIPSSFGKVRNLQLLTFLDNSLGSHSVGDLEFLDSLTNCTQLHELDVGYNRLGGFLPASIANMSTNLIYLNLEENLISGNIPHDIGNLINLQILGLGSNMLTGPLPTSLGKLSRFGVLDVALNRMSGEIPSSLGNITLLEKLNLLHNSFHGTVPPSFGKCSHLLHLYIGSNKLNGTIPQEIMEIQSLLFLNMSNNSLTGSLPKDVGRLQNLVGLDVSHNRLSGHLPHSLGKCLSMKQLYLKGNFFDGAIPDISGLVGVTKVDFSNNNLSGSIHEYLANFTSLQYLNLSFNNFEGRVPTKGIFQNSSIILVFGNKNLCGGIKELKLKPCLAQEPLMEKHNSSHLKKVVVGVSVGMTFLLLLFIASVSLIWFKKRKKNKQTNDPTPSSLEVFHDKISYGDLRNAKNGFSSSNMIGSGSFGTVFKALLPKERTMVAVKVLNLQRRGAMKSFMAECESLKDIRHRNLVKLLTACASIDFQGNEFRALVYEFMSNGSLDKWLHREKVEEIRRPSRPLTLLERLNIAIDVATALVYLHVHCHEPIDIAILSQATYF</sequence>
<keyword evidence="3 8" id="KW-0812">Transmembrane</keyword>
<reference evidence="11" key="2">
    <citation type="submission" date="2025-08" db="UniProtKB">
        <authorList>
            <consortium name="RefSeq"/>
        </authorList>
    </citation>
    <scope>IDENTIFICATION</scope>
    <source>
        <tissue evidence="11">Leaf</tissue>
    </source>
</reference>
<keyword evidence="10" id="KW-1185">Reference proteome</keyword>
<dbReference type="PANTHER" id="PTHR27008">
    <property type="entry name" value="OS04G0122200 PROTEIN"/>
    <property type="match status" value="1"/>
</dbReference>
<evidence type="ECO:0000256" key="6">
    <source>
        <dbReference type="ARBA" id="ARBA00023136"/>
    </source>
</evidence>
<accession>A0ABM0ZFL6</accession>
<dbReference type="Gene3D" id="1.10.510.10">
    <property type="entry name" value="Transferase(Phosphotransferase) domain 1"/>
    <property type="match status" value="1"/>
</dbReference>
<dbReference type="InterPro" id="IPR000719">
    <property type="entry name" value="Prot_kinase_dom"/>
</dbReference>
<name>A0ABM0ZFL6_CAMSA</name>
<evidence type="ECO:0000256" key="8">
    <source>
        <dbReference type="SAM" id="Phobius"/>
    </source>
</evidence>
<dbReference type="SUPFAM" id="SSF56112">
    <property type="entry name" value="Protein kinase-like (PK-like)"/>
    <property type="match status" value="1"/>
</dbReference>
<evidence type="ECO:0000313" key="11">
    <source>
        <dbReference type="RefSeq" id="XP_010515060.1"/>
    </source>
</evidence>
<dbReference type="Pfam" id="PF07714">
    <property type="entry name" value="PK_Tyr_Ser-Thr"/>
    <property type="match status" value="1"/>
</dbReference>
<dbReference type="SMART" id="SM00369">
    <property type="entry name" value="LRR_TYP"/>
    <property type="match status" value="4"/>
</dbReference>
<dbReference type="InterPro" id="IPR017441">
    <property type="entry name" value="Protein_kinase_ATP_BS"/>
</dbReference>
<proteinExistence type="predicted"/>
<evidence type="ECO:0000256" key="4">
    <source>
        <dbReference type="ARBA" id="ARBA00022737"/>
    </source>
</evidence>
<dbReference type="Pfam" id="PF00560">
    <property type="entry name" value="LRR_1"/>
    <property type="match status" value="7"/>
</dbReference>
<feature type="domain" description="Protein kinase" evidence="9">
    <location>
        <begin position="485"/>
        <end position="629"/>
    </location>
</feature>
<keyword evidence="7" id="KW-0067">ATP-binding</keyword>
<keyword evidence="7" id="KW-0547">Nucleotide-binding</keyword>
<dbReference type="Gene3D" id="3.30.200.20">
    <property type="entry name" value="Phosphorylase Kinase, domain 1"/>
    <property type="match status" value="1"/>
</dbReference>
<dbReference type="GeneID" id="104790961"/>
<dbReference type="InterPro" id="IPR011009">
    <property type="entry name" value="Kinase-like_dom_sf"/>
</dbReference>
<dbReference type="Proteomes" id="UP000694864">
    <property type="component" value="Chromosome 6"/>
</dbReference>
<dbReference type="PROSITE" id="PS50011">
    <property type="entry name" value="PROTEIN_KINASE_DOM"/>
    <property type="match status" value="1"/>
</dbReference>
<evidence type="ECO:0000256" key="1">
    <source>
        <dbReference type="ARBA" id="ARBA00004370"/>
    </source>
</evidence>
<evidence type="ECO:0000313" key="10">
    <source>
        <dbReference type="Proteomes" id="UP000694864"/>
    </source>
</evidence>
<keyword evidence="5 8" id="KW-1133">Transmembrane helix</keyword>
<keyword evidence="6 8" id="KW-0472">Membrane</keyword>
<dbReference type="InterPro" id="IPR001611">
    <property type="entry name" value="Leu-rich_rpt"/>
</dbReference>
<dbReference type="SUPFAM" id="SSF52058">
    <property type="entry name" value="L domain-like"/>
    <property type="match status" value="2"/>
</dbReference>
<gene>
    <name evidence="11" type="primary">LOC104790961</name>
</gene>
<dbReference type="PROSITE" id="PS00107">
    <property type="entry name" value="PROTEIN_KINASE_ATP"/>
    <property type="match status" value="1"/>
</dbReference>
<dbReference type="InterPro" id="IPR001245">
    <property type="entry name" value="Ser-Thr/Tyr_kinase_cat_dom"/>
</dbReference>
<dbReference type="InterPro" id="IPR032675">
    <property type="entry name" value="LRR_dom_sf"/>
</dbReference>
<dbReference type="PANTHER" id="PTHR27008:SF526">
    <property type="entry name" value="GENOME ASSEMBLY, CHROMOSOME: A10"/>
    <property type="match status" value="1"/>
</dbReference>
<dbReference type="Pfam" id="PF13855">
    <property type="entry name" value="LRR_8"/>
    <property type="match status" value="1"/>
</dbReference>
<dbReference type="InterPro" id="IPR051809">
    <property type="entry name" value="Plant_receptor-like_S/T_kinase"/>
</dbReference>
<organism evidence="10 11">
    <name type="scientific">Camelina sativa</name>
    <name type="common">False flax</name>
    <name type="synonym">Myagrum sativum</name>
    <dbReference type="NCBI Taxonomy" id="90675"/>
    <lineage>
        <taxon>Eukaryota</taxon>
        <taxon>Viridiplantae</taxon>
        <taxon>Streptophyta</taxon>
        <taxon>Embryophyta</taxon>
        <taxon>Tracheophyta</taxon>
        <taxon>Spermatophyta</taxon>
        <taxon>Magnoliopsida</taxon>
        <taxon>eudicotyledons</taxon>
        <taxon>Gunneridae</taxon>
        <taxon>Pentapetalae</taxon>
        <taxon>rosids</taxon>
        <taxon>malvids</taxon>
        <taxon>Brassicales</taxon>
        <taxon>Brassicaceae</taxon>
        <taxon>Camelineae</taxon>
        <taxon>Camelina</taxon>
    </lineage>
</organism>
<feature type="binding site" evidence="7">
    <location>
        <position position="514"/>
    </location>
    <ligand>
        <name>ATP</name>
        <dbReference type="ChEBI" id="CHEBI:30616"/>
    </ligand>
</feature>
<reference evidence="10" key="1">
    <citation type="journal article" date="2014" name="Nat. Commun.">
        <title>The emerging biofuel crop Camelina sativa retains a highly undifferentiated hexaploid genome structure.</title>
        <authorList>
            <person name="Kagale S."/>
            <person name="Koh C."/>
            <person name="Nixon J."/>
            <person name="Bollina V."/>
            <person name="Clarke W.E."/>
            <person name="Tuteja R."/>
            <person name="Spillane C."/>
            <person name="Robinson S.J."/>
            <person name="Links M.G."/>
            <person name="Clarke C."/>
            <person name="Higgins E.E."/>
            <person name="Huebert T."/>
            <person name="Sharpe A.G."/>
            <person name="Parkin I.A."/>
        </authorList>
    </citation>
    <scope>NUCLEOTIDE SEQUENCE [LARGE SCALE GENOMIC DNA]</scope>
    <source>
        <strain evidence="10">cv. DH55</strain>
    </source>
</reference>
<dbReference type="Gene3D" id="3.80.10.10">
    <property type="entry name" value="Ribonuclease Inhibitor"/>
    <property type="match status" value="2"/>
</dbReference>
<evidence type="ECO:0000259" key="9">
    <source>
        <dbReference type="PROSITE" id="PS50011"/>
    </source>
</evidence>
<keyword evidence="2" id="KW-0433">Leucine-rich repeat</keyword>
<dbReference type="RefSeq" id="XP_010515060.1">
    <property type="nucleotide sequence ID" value="XM_010516758.1"/>
</dbReference>
<evidence type="ECO:0000256" key="3">
    <source>
        <dbReference type="ARBA" id="ARBA00022692"/>
    </source>
</evidence>
<dbReference type="InterPro" id="IPR003591">
    <property type="entry name" value="Leu-rich_rpt_typical-subtyp"/>
</dbReference>
<evidence type="ECO:0000256" key="5">
    <source>
        <dbReference type="ARBA" id="ARBA00022989"/>
    </source>
</evidence>
<evidence type="ECO:0000256" key="2">
    <source>
        <dbReference type="ARBA" id="ARBA00022614"/>
    </source>
</evidence>
<keyword evidence="4" id="KW-0677">Repeat</keyword>
<evidence type="ECO:0000256" key="7">
    <source>
        <dbReference type="PROSITE-ProRule" id="PRU10141"/>
    </source>
</evidence>
<comment type="subcellular location">
    <subcellularLocation>
        <location evidence="1">Membrane</location>
    </subcellularLocation>
</comment>